<sequence length="36" mass="3890">MDTINPTILKTTIKAIPVLTEEKVSSWKTCITGAKG</sequence>
<name>A0A0L6UJ37_9BASI</name>
<comment type="caution">
    <text evidence="1">The sequence shown here is derived from an EMBL/GenBank/DDBJ whole genome shotgun (WGS) entry which is preliminary data.</text>
</comment>
<accession>A0A0L6UJ37</accession>
<evidence type="ECO:0000313" key="2">
    <source>
        <dbReference type="Proteomes" id="UP000037035"/>
    </source>
</evidence>
<dbReference type="AlphaFoldDB" id="A0A0L6UJ37"/>
<dbReference type="Proteomes" id="UP000037035">
    <property type="component" value="Unassembled WGS sequence"/>
</dbReference>
<organism evidence="1 2">
    <name type="scientific">Puccinia sorghi</name>
    <dbReference type="NCBI Taxonomy" id="27349"/>
    <lineage>
        <taxon>Eukaryota</taxon>
        <taxon>Fungi</taxon>
        <taxon>Dikarya</taxon>
        <taxon>Basidiomycota</taxon>
        <taxon>Pucciniomycotina</taxon>
        <taxon>Pucciniomycetes</taxon>
        <taxon>Pucciniales</taxon>
        <taxon>Pucciniaceae</taxon>
        <taxon>Puccinia</taxon>
    </lineage>
</organism>
<evidence type="ECO:0000313" key="1">
    <source>
        <dbReference type="EMBL" id="KNZ48549.1"/>
    </source>
</evidence>
<gene>
    <name evidence="1" type="ORF">VP01_558g3</name>
</gene>
<protein>
    <submittedName>
        <fullName evidence="1">Uncharacterized protein</fullName>
    </submittedName>
</protein>
<dbReference type="EMBL" id="LAVV01010818">
    <property type="protein sequence ID" value="KNZ48549.1"/>
    <property type="molecule type" value="Genomic_DNA"/>
</dbReference>
<keyword evidence="2" id="KW-1185">Reference proteome</keyword>
<proteinExistence type="predicted"/>
<dbReference type="VEuPathDB" id="FungiDB:VP01_558g3"/>
<reference evidence="1 2" key="1">
    <citation type="submission" date="2015-08" db="EMBL/GenBank/DDBJ databases">
        <title>Next Generation Sequencing and Analysis of the Genome of Puccinia sorghi L Schw, the Causal Agent of Maize Common Rust.</title>
        <authorList>
            <person name="Rochi L."/>
            <person name="Burguener G."/>
            <person name="Darino M."/>
            <person name="Turjanski A."/>
            <person name="Kreff E."/>
            <person name="Dieguez M.J."/>
            <person name="Sacco F."/>
        </authorList>
    </citation>
    <scope>NUCLEOTIDE SEQUENCE [LARGE SCALE GENOMIC DNA]</scope>
    <source>
        <strain evidence="1 2">RO10H11247</strain>
    </source>
</reference>